<sequence>MLCAKCEGMLDLDVFPTSETSYDHHESYTALCASAASGCELCHCIKNESSRRVQLADDFDAGLPPEDRQIQCFACDRKENIRGIYWVRIGQHALLKKRPVDVVEVHFLWVFLAFCVKEDDPMSDLVRGRVMEQRSSSDASFKTIGNWLQECLENHPNCYRSPDAMLPTRVINVHSATPFLQVTQGERGAWVTLSHCWGSKPPLTTTTDTLSLRSQGIALENLPLTFRDAVEITRQLGFKYLWIDSLCILQDSRADWLAESSAMREVYRNAVLNISADACPDTENGIFASADSQRHLNEPVITLPCRSSREQIKGEVSLIRGVLSSQIKTPLQERAWVLQESTFSPRRVRYLGDGIQWSCETIRSCSEDDPAMKRIIGLKTDPHSIFQMSKVVGSGDEQLARREEILGWWYERLNDYLGRQITFISDRLPAIAGVAKEVAERMGYRYRCGLWEEDILGGLLWAAPGVGVDLSRGPSWSWAIVDCKEFVRGHTRDGISSAQLLEDARAKVFDVQVKNINNDPFGQAESGQVTIEGPWRSVVWPDKPPPFLETYKKRRHILERHRFIDVYRYRFTEPSQIALALDQRFDGAAIAADILPQDAIYLQINRFGNYDLHRRADVRGIHALVLQPTGNAENEFRRIGMAQIPEDEGMADDWPSRIVVIV</sequence>
<dbReference type="EMBL" id="KQ947405">
    <property type="protein sequence ID" value="KUJ23488.1"/>
    <property type="molecule type" value="Genomic_DNA"/>
</dbReference>
<organism evidence="2 3">
    <name type="scientific">Mollisia scopiformis</name>
    <name type="common">Conifer needle endophyte fungus</name>
    <name type="synonym">Phialocephala scopiformis</name>
    <dbReference type="NCBI Taxonomy" id="149040"/>
    <lineage>
        <taxon>Eukaryota</taxon>
        <taxon>Fungi</taxon>
        <taxon>Dikarya</taxon>
        <taxon>Ascomycota</taxon>
        <taxon>Pezizomycotina</taxon>
        <taxon>Leotiomycetes</taxon>
        <taxon>Helotiales</taxon>
        <taxon>Mollisiaceae</taxon>
        <taxon>Mollisia</taxon>
    </lineage>
</organism>
<dbReference type="InParanoid" id="A0A194XTF4"/>
<dbReference type="InterPro" id="IPR010730">
    <property type="entry name" value="HET"/>
</dbReference>
<evidence type="ECO:0000259" key="1">
    <source>
        <dbReference type="Pfam" id="PF06985"/>
    </source>
</evidence>
<dbReference type="OrthoDB" id="5362512at2759"/>
<keyword evidence="3" id="KW-1185">Reference proteome</keyword>
<gene>
    <name evidence="2" type="ORF">LY89DRAFT_713936</name>
</gene>
<proteinExistence type="predicted"/>
<accession>A0A194XTF4</accession>
<dbReference type="KEGG" id="psco:LY89DRAFT_713936"/>
<dbReference type="RefSeq" id="XP_018077843.1">
    <property type="nucleotide sequence ID" value="XM_018218090.1"/>
</dbReference>
<reference evidence="2 3" key="1">
    <citation type="submission" date="2015-10" db="EMBL/GenBank/DDBJ databases">
        <title>Full genome of DAOMC 229536 Phialocephala scopiformis, a fungal endophyte of spruce producing the potent anti-insectan compound rugulosin.</title>
        <authorList>
            <consortium name="DOE Joint Genome Institute"/>
            <person name="Walker A.K."/>
            <person name="Frasz S.L."/>
            <person name="Seifert K.A."/>
            <person name="Miller J.D."/>
            <person name="Mondo S.J."/>
            <person name="Labutti K."/>
            <person name="Lipzen A."/>
            <person name="Dockter R."/>
            <person name="Kennedy M."/>
            <person name="Grigoriev I.V."/>
            <person name="Spatafora J.W."/>
        </authorList>
    </citation>
    <scope>NUCLEOTIDE SEQUENCE [LARGE SCALE GENOMIC DNA]</scope>
    <source>
        <strain evidence="2 3">CBS 120377</strain>
    </source>
</reference>
<dbReference type="AlphaFoldDB" id="A0A194XTF4"/>
<evidence type="ECO:0000313" key="2">
    <source>
        <dbReference type="EMBL" id="KUJ23488.1"/>
    </source>
</evidence>
<dbReference type="PANTHER" id="PTHR33112">
    <property type="entry name" value="DOMAIN PROTEIN, PUTATIVE-RELATED"/>
    <property type="match status" value="1"/>
</dbReference>
<dbReference type="GeneID" id="28827816"/>
<protein>
    <submittedName>
        <fullName evidence="2">HET-domain-containing protein</fullName>
    </submittedName>
</protein>
<dbReference type="PANTHER" id="PTHR33112:SF8">
    <property type="entry name" value="HETEROKARYON INCOMPATIBILITY DOMAIN-CONTAINING PROTEIN"/>
    <property type="match status" value="1"/>
</dbReference>
<evidence type="ECO:0000313" key="3">
    <source>
        <dbReference type="Proteomes" id="UP000070700"/>
    </source>
</evidence>
<name>A0A194XTF4_MOLSC</name>
<dbReference type="Proteomes" id="UP000070700">
    <property type="component" value="Unassembled WGS sequence"/>
</dbReference>
<dbReference type="Pfam" id="PF06985">
    <property type="entry name" value="HET"/>
    <property type="match status" value="1"/>
</dbReference>
<feature type="domain" description="Heterokaryon incompatibility" evidence="1">
    <location>
        <begin position="190"/>
        <end position="340"/>
    </location>
</feature>